<evidence type="ECO:0000313" key="2">
    <source>
        <dbReference type="EMBL" id="TRZ17415.1"/>
    </source>
</evidence>
<protein>
    <submittedName>
        <fullName evidence="2">Uncharacterized protein</fullName>
    </submittedName>
</protein>
<feature type="compositionally biased region" description="Polar residues" evidence="1">
    <location>
        <begin position="77"/>
        <end position="88"/>
    </location>
</feature>
<evidence type="ECO:0000256" key="1">
    <source>
        <dbReference type="SAM" id="MobiDB-lite"/>
    </source>
</evidence>
<dbReference type="AlphaFoldDB" id="A0A8K1GET0"/>
<dbReference type="EMBL" id="SWJQ01000268">
    <property type="protein sequence ID" value="TRZ17415.1"/>
    <property type="molecule type" value="Genomic_DNA"/>
</dbReference>
<dbReference type="Proteomes" id="UP000796761">
    <property type="component" value="Unassembled WGS sequence"/>
</dbReference>
<feature type="compositionally biased region" description="Low complexity" evidence="1">
    <location>
        <begin position="61"/>
        <end position="73"/>
    </location>
</feature>
<feature type="region of interest" description="Disordered" evidence="1">
    <location>
        <begin position="61"/>
        <end position="92"/>
    </location>
</feature>
<evidence type="ECO:0000313" key="3">
    <source>
        <dbReference type="Proteomes" id="UP000796761"/>
    </source>
</evidence>
<name>A0A8K1GET0_9PASS</name>
<proteinExistence type="predicted"/>
<comment type="caution">
    <text evidence="2">The sequence shown here is derived from an EMBL/GenBank/DDBJ whole genome shotgun (WGS) entry which is preliminary data.</text>
</comment>
<keyword evidence="3" id="KW-1185">Reference proteome</keyword>
<gene>
    <name evidence="2" type="ORF">HGM15179_009669</name>
</gene>
<accession>A0A8K1GET0</accession>
<reference evidence="2" key="1">
    <citation type="submission" date="2019-04" db="EMBL/GenBank/DDBJ databases">
        <title>Genome assembly of Zosterops borbonicus 15179.</title>
        <authorList>
            <person name="Leroy T."/>
            <person name="Anselmetti Y."/>
            <person name="Tilak M.-K."/>
            <person name="Nabholz B."/>
        </authorList>
    </citation>
    <scope>NUCLEOTIDE SEQUENCE</scope>
    <source>
        <strain evidence="2">HGM_15179</strain>
        <tissue evidence="2">Muscle</tissue>
    </source>
</reference>
<organism evidence="2 3">
    <name type="scientific">Zosterops borbonicus</name>
    <dbReference type="NCBI Taxonomy" id="364589"/>
    <lineage>
        <taxon>Eukaryota</taxon>
        <taxon>Metazoa</taxon>
        <taxon>Chordata</taxon>
        <taxon>Craniata</taxon>
        <taxon>Vertebrata</taxon>
        <taxon>Euteleostomi</taxon>
        <taxon>Archelosauria</taxon>
        <taxon>Archosauria</taxon>
        <taxon>Dinosauria</taxon>
        <taxon>Saurischia</taxon>
        <taxon>Theropoda</taxon>
        <taxon>Coelurosauria</taxon>
        <taxon>Aves</taxon>
        <taxon>Neognathae</taxon>
        <taxon>Neoaves</taxon>
        <taxon>Telluraves</taxon>
        <taxon>Australaves</taxon>
        <taxon>Passeriformes</taxon>
        <taxon>Sylvioidea</taxon>
        <taxon>Zosteropidae</taxon>
        <taxon>Zosterops</taxon>
    </lineage>
</organism>
<sequence>MWGALRKCINFQQCRQQVGQADLQVMLTVQSDIFYSSPKGPLGLTVMKSMASAGKCVTSSSFDSSGLGSQLLGTPRPWTSSTKISPSQDEYDKPKPIIVKSYSGRNRLVEQIWVDFAQVRCRRGTVT</sequence>